<organism evidence="2">
    <name type="scientific">Mucor ambiguus</name>
    <dbReference type="NCBI Taxonomy" id="91626"/>
    <lineage>
        <taxon>Eukaryota</taxon>
        <taxon>Fungi</taxon>
        <taxon>Fungi incertae sedis</taxon>
        <taxon>Mucoromycota</taxon>
        <taxon>Mucoromycotina</taxon>
        <taxon>Mucoromycetes</taxon>
        <taxon>Mucorales</taxon>
        <taxon>Mucorineae</taxon>
        <taxon>Mucoraceae</taxon>
        <taxon>Mucor</taxon>
    </lineage>
</organism>
<reference evidence="2" key="1">
    <citation type="submission" date="2014-09" db="EMBL/GenBank/DDBJ databases">
        <title>Draft genome sequence of an oleaginous Mucoromycotina fungus Mucor ambiguus NBRC6742.</title>
        <authorList>
            <person name="Takeda I."/>
            <person name="Yamane N."/>
            <person name="Morita T."/>
            <person name="Tamano K."/>
            <person name="Machida M."/>
            <person name="Baker S."/>
            <person name="Koike H."/>
        </authorList>
    </citation>
    <scope>NUCLEOTIDE SEQUENCE</scope>
    <source>
        <strain evidence="2">NBRC 6742</strain>
    </source>
</reference>
<dbReference type="AlphaFoldDB" id="A0A0C9MM38"/>
<gene>
    <name evidence="2" type="ORF">MAM1_0032d02428</name>
</gene>
<keyword evidence="3" id="KW-1185">Reference proteome</keyword>
<accession>A0A0C9MM38</accession>
<sequence length="166" mass="19085">MLRVDQTYSRNCLMKRVVMNHYLRMVIQIIHTRHASQALNLFLLFWDRQRVQVLTCFHQAFKKRLHFTSYNDCLHAEFKYVKVSFDSNGVDDPSRQPLTDNIANRSDDLGSDVQSSTNVSFKDENEGDAVDGKADDDGTAHAVEAKVSVNAMPNKRLLLQMMLSYL</sequence>
<feature type="region of interest" description="Disordered" evidence="1">
    <location>
        <begin position="92"/>
        <end position="136"/>
    </location>
</feature>
<evidence type="ECO:0000313" key="2">
    <source>
        <dbReference type="EMBL" id="GAN02978.1"/>
    </source>
</evidence>
<protein>
    <submittedName>
        <fullName evidence="2">Uncharacterized protein</fullName>
    </submittedName>
</protein>
<dbReference type="Proteomes" id="UP000053815">
    <property type="component" value="Unassembled WGS sequence"/>
</dbReference>
<evidence type="ECO:0000313" key="3">
    <source>
        <dbReference type="Proteomes" id="UP000053815"/>
    </source>
</evidence>
<name>A0A0C9MM38_9FUNG</name>
<proteinExistence type="predicted"/>
<evidence type="ECO:0000256" key="1">
    <source>
        <dbReference type="SAM" id="MobiDB-lite"/>
    </source>
</evidence>
<dbReference type="EMBL" id="DF836321">
    <property type="protein sequence ID" value="GAN02978.1"/>
    <property type="molecule type" value="Genomic_DNA"/>
</dbReference>